<evidence type="ECO:0000313" key="1">
    <source>
        <dbReference type="EMBL" id="BDG60560.1"/>
    </source>
</evidence>
<organism evidence="1 2">
    <name type="scientific">Caldinitratiruptor microaerophilus</name>
    <dbReference type="NCBI Taxonomy" id="671077"/>
    <lineage>
        <taxon>Bacteria</taxon>
        <taxon>Bacillati</taxon>
        <taxon>Bacillota</taxon>
        <taxon>Clostridia</taxon>
        <taxon>Eubacteriales</taxon>
        <taxon>Symbiobacteriaceae</taxon>
        <taxon>Caldinitratiruptor</taxon>
    </lineage>
</organism>
<keyword evidence="2" id="KW-1185">Reference proteome</keyword>
<proteinExistence type="predicted"/>
<dbReference type="Proteomes" id="UP001163687">
    <property type="component" value="Chromosome"/>
</dbReference>
<dbReference type="AlphaFoldDB" id="A0AA35G829"/>
<dbReference type="EMBL" id="AP025628">
    <property type="protein sequence ID" value="BDG60560.1"/>
    <property type="molecule type" value="Genomic_DNA"/>
</dbReference>
<gene>
    <name evidence="1" type="ORF">caldi_16500</name>
</gene>
<accession>A0AA35G829</accession>
<dbReference type="KEGG" id="cmic:caldi_16500"/>
<protein>
    <submittedName>
        <fullName evidence="1">Uncharacterized protein</fullName>
    </submittedName>
</protein>
<sequence length="42" mass="4665">MGLAGKIRPNGERRGNMKRWLWLVLTLAALAAVAASRFPWKG</sequence>
<reference evidence="1" key="1">
    <citation type="submission" date="2022-03" db="EMBL/GenBank/DDBJ databases">
        <title>Complete genome sequence of Caldinitratiruptor microaerophilus.</title>
        <authorList>
            <person name="Mukaiyama R."/>
            <person name="Nishiyama T."/>
            <person name="Ueda K."/>
        </authorList>
    </citation>
    <scope>NUCLEOTIDE SEQUENCE</scope>
    <source>
        <strain evidence="1">JCM 16183</strain>
    </source>
</reference>
<evidence type="ECO:0000313" key="2">
    <source>
        <dbReference type="Proteomes" id="UP001163687"/>
    </source>
</evidence>
<name>A0AA35G829_9FIRM</name>